<feature type="compositionally biased region" description="Polar residues" evidence="1">
    <location>
        <begin position="435"/>
        <end position="459"/>
    </location>
</feature>
<proteinExistence type="predicted"/>
<feature type="chain" id="PRO_5043915989" description="PE-PPE domain-containing protein" evidence="2">
    <location>
        <begin position="23"/>
        <end position="459"/>
    </location>
</feature>
<dbReference type="Pfam" id="PF08237">
    <property type="entry name" value="PE-PPE"/>
    <property type="match status" value="1"/>
</dbReference>
<feature type="signal peptide" evidence="2">
    <location>
        <begin position="1"/>
        <end position="22"/>
    </location>
</feature>
<dbReference type="AlphaFoldDB" id="A0A7I7XYZ1"/>
<keyword evidence="2" id="KW-0732">Signal</keyword>
<evidence type="ECO:0000313" key="5">
    <source>
        <dbReference type="Proteomes" id="UP000466931"/>
    </source>
</evidence>
<dbReference type="InterPro" id="IPR013228">
    <property type="entry name" value="PE-PPE_C"/>
</dbReference>
<dbReference type="EMBL" id="AP022612">
    <property type="protein sequence ID" value="BBZ34509.1"/>
    <property type="molecule type" value="Genomic_DNA"/>
</dbReference>
<dbReference type="Gene3D" id="3.40.50.1820">
    <property type="entry name" value="alpha/beta hydrolase"/>
    <property type="match status" value="1"/>
</dbReference>
<organism evidence="4 5">
    <name type="scientific">Mycolicibacterium confluentis</name>
    <dbReference type="NCBI Taxonomy" id="28047"/>
    <lineage>
        <taxon>Bacteria</taxon>
        <taxon>Bacillati</taxon>
        <taxon>Actinomycetota</taxon>
        <taxon>Actinomycetes</taxon>
        <taxon>Mycobacteriales</taxon>
        <taxon>Mycobacteriaceae</taxon>
        <taxon>Mycolicibacterium</taxon>
    </lineage>
</organism>
<dbReference type="InterPro" id="IPR029058">
    <property type="entry name" value="AB_hydrolase_fold"/>
</dbReference>
<sequence>MKFSVWVAPAACLAIATAVTVAQVMPVPSSPVDLLAQRVLAMGGNGRPDGDNMLAELNGYFDPASVNYGLCDARPDCELDTYGVISWNAQVWRPDSPFDVQQADGVRSLDATLRAELNDTAPDDDVVVVGYSSSASVVVRYLRQLHAQAMAGEDVPSPDQVRFLALGSPNRPNGGLFARFPGLHIPILGVTTDGANTETGYQLTDISWKYDLVSDFPTYPLNLVALANAALGFFYLHSYYYEADPNNTDLVVSDPKWTGAKEGELTDYITIAPRHLPLLQPFYDAGVPARLLDAIEPLLTEIVELGYDRETPVWQATSAKLLPRPELLLKALPKLVAALKKGVKILVGRTPAARTLSDESAGTSVASAPLAQTSLEAKRSSKVLWPSSVKRAEFSAERPARRGSAVRATQNLKAAVDRVRDGFQRAGARFKVKSRAQTQTTTESGRESQNSPSTADAAA</sequence>
<dbReference type="SUPFAM" id="SSF53474">
    <property type="entry name" value="alpha/beta-Hydrolases"/>
    <property type="match status" value="1"/>
</dbReference>
<dbReference type="OrthoDB" id="4568361at2"/>
<name>A0A7I7XYZ1_9MYCO</name>
<evidence type="ECO:0000256" key="2">
    <source>
        <dbReference type="SAM" id="SignalP"/>
    </source>
</evidence>
<accession>A0A7I7XYZ1</accession>
<gene>
    <name evidence="4" type="ORF">MCNF_31140</name>
</gene>
<feature type="domain" description="PE-PPE" evidence="3">
    <location>
        <begin position="96"/>
        <end position="308"/>
    </location>
</feature>
<protein>
    <recommendedName>
        <fullName evidence="3">PE-PPE domain-containing protein</fullName>
    </recommendedName>
</protein>
<evidence type="ECO:0000313" key="4">
    <source>
        <dbReference type="EMBL" id="BBZ34509.1"/>
    </source>
</evidence>
<keyword evidence="5" id="KW-1185">Reference proteome</keyword>
<evidence type="ECO:0000256" key="1">
    <source>
        <dbReference type="SAM" id="MobiDB-lite"/>
    </source>
</evidence>
<feature type="region of interest" description="Disordered" evidence="1">
    <location>
        <begin position="427"/>
        <end position="459"/>
    </location>
</feature>
<dbReference type="Proteomes" id="UP000466931">
    <property type="component" value="Chromosome"/>
</dbReference>
<dbReference type="RefSeq" id="WP_085148015.1">
    <property type="nucleotide sequence ID" value="NZ_AP022612.1"/>
</dbReference>
<reference evidence="4" key="2">
    <citation type="submission" date="2020-02" db="EMBL/GenBank/DDBJ databases">
        <authorList>
            <person name="Matsumoto Y."/>
            <person name="Motooka D."/>
            <person name="Nakamura S."/>
        </authorList>
    </citation>
    <scope>NUCLEOTIDE SEQUENCE</scope>
    <source>
        <strain evidence="4">JCM 13671</strain>
    </source>
</reference>
<evidence type="ECO:0000259" key="3">
    <source>
        <dbReference type="Pfam" id="PF08237"/>
    </source>
</evidence>
<reference evidence="4" key="1">
    <citation type="journal article" date="2019" name="Emerg. Microbes Infect.">
        <title>Comprehensive subspecies identification of 175 nontuberculous mycobacteria species based on 7547 genomic profiles.</title>
        <authorList>
            <person name="Matsumoto Y."/>
            <person name="Kinjo T."/>
            <person name="Motooka D."/>
            <person name="Nabeya D."/>
            <person name="Jung N."/>
            <person name="Uechi K."/>
            <person name="Horii T."/>
            <person name="Iida T."/>
            <person name="Fujita J."/>
            <person name="Nakamura S."/>
        </authorList>
    </citation>
    <scope>NUCLEOTIDE SEQUENCE [LARGE SCALE GENOMIC DNA]</scope>
    <source>
        <strain evidence="4">JCM 13671</strain>
    </source>
</reference>